<evidence type="ECO:0000313" key="11">
    <source>
        <dbReference type="Proteomes" id="UP000541109"/>
    </source>
</evidence>
<feature type="compositionally biased region" description="Polar residues" evidence="8">
    <location>
        <begin position="263"/>
        <end position="273"/>
    </location>
</feature>
<keyword evidence="3" id="KW-0560">Oxidoreductase</keyword>
<keyword evidence="2" id="KW-0521">NADP</keyword>
<dbReference type="PANTHER" id="PTHR43827:SF3">
    <property type="entry name" value="NADP-DEPENDENT OXIDOREDUCTASE DOMAIN-CONTAINING PROTEIN"/>
    <property type="match status" value="1"/>
</dbReference>
<keyword evidence="11" id="KW-1185">Reference proteome</keyword>
<accession>A0A839AHI0</accession>
<evidence type="ECO:0000256" key="2">
    <source>
        <dbReference type="ARBA" id="ARBA00022857"/>
    </source>
</evidence>
<dbReference type="EMBL" id="JACFXV010000054">
    <property type="protein sequence ID" value="MBA5777969.1"/>
    <property type="molecule type" value="Genomic_DNA"/>
</dbReference>
<dbReference type="Gene3D" id="3.20.20.100">
    <property type="entry name" value="NADP-dependent oxidoreductase domain"/>
    <property type="match status" value="1"/>
</dbReference>
<dbReference type="InterPro" id="IPR018170">
    <property type="entry name" value="Aldo/ket_reductase_CS"/>
</dbReference>
<organism evidence="10 11">
    <name type="scientific">Stappia albiluteola</name>
    <dbReference type="NCBI Taxonomy" id="2758565"/>
    <lineage>
        <taxon>Bacteria</taxon>
        <taxon>Pseudomonadati</taxon>
        <taxon>Pseudomonadota</taxon>
        <taxon>Alphaproteobacteria</taxon>
        <taxon>Hyphomicrobiales</taxon>
        <taxon>Stappiaceae</taxon>
        <taxon>Stappia</taxon>
    </lineage>
</organism>
<comment type="catalytic activity">
    <reaction evidence="4">
        <text>hydroxyacetone + NADP(+) = methylglyoxal + NADPH + H(+)</text>
        <dbReference type="Rhea" id="RHEA:27986"/>
        <dbReference type="ChEBI" id="CHEBI:15378"/>
        <dbReference type="ChEBI" id="CHEBI:17158"/>
        <dbReference type="ChEBI" id="CHEBI:27957"/>
        <dbReference type="ChEBI" id="CHEBI:57783"/>
        <dbReference type="ChEBI" id="CHEBI:58349"/>
    </reaction>
</comment>
<feature type="binding site" evidence="6">
    <location>
        <position position="105"/>
    </location>
    <ligand>
        <name>substrate</name>
    </ligand>
</feature>
<dbReference type="Proteomes" id="UP000541109">
    <property type="component" value="Unassembled WGS sequence"/>
</dbReference>
<evidence type="ECO:0000256" key="4">
    <source>
        <dbReference type="ARBA" id="ARBA00049445"/>
    </source>
</evidence>
<reference evidence="10 11" key="1">
    <citation type="submission" date="2020-07" db="EMBL/GenBank/DDBJ databases">
        <title>Stappia sp., F7233, whole genome shotgun sequencing project.</title>
        <authorList>
            <person name="Jiang S."/>
            <person name="Liu Z.W."/>
            <person name="Du Z.J."/>
        </authorList>
    </citation>
    <scope>NUCLEOTIDE SEQUENCE [LARGE SCALE GENOMIC DNA]</scope>
    <source>
        <strain evidence="10 11">F7233</strain>
    </source>
</reference>
<comment type="caution">
    <text evidence="10">The sequence shown here is derived from an EMBL/GenBank/DDBJ whole genome shotgun (WGS) entry which is preliminary data.</text>
</comment>
<dbReference type="InterPro" id="IPR020471">
    <property type="entry name" value="AKR"/>
</dbReference>
<feature type="domain" description="NADP-dependent oxidoreductase" evidence="9">
    <location>
        <begin position="14"/>
        <end position="256"/>
    </location>
</feature>
<dbReference type="Pfam" id="PF00248">
    <property type="entry name" value="Aldo_ket_red"/>
    <property type="match status" value="1"/>
</dbReference>
<comment type="similarity">
    <text evidence="1">Belongs to the aldo/keto reductase family.</text>
</comment>
<sequence>MKTVKVKDTAIPALGLGTWRLSGEVCRDIVKAALEEGWTHLDTAAIYQNEAAVGTGLRSASVDRGAIFVTTKVWYDDLDPERMIRACEESLDRLGLDYVDLYLIHWPNPKVPLKESIAGLMELKERGWIRAAGVSNFPSRMAAEAQEHAEGELVANQVEYHPFLSQKEVLEVCRGTGMALTAYSPIARGQVSEAQVIRDIAKKHGRTESQVALRWLIQQEGVVAIPKTSQRRRLAENLGALDFELTEAEMEEISALGSREGRQTNPDWSPTWD</sequence>
<evidence type="ECO:0000313" key="10">
    <source>
        <dbReference type="EMBL" id="MBA5777969.1"/>
    </source>
</evidence>
<dbReference type="SUPFAM" id="SSF51430">
    <property type="entry name" value="NAD(P)-linked oxidoreductase"/>
    <property type="match status" value="1"/>
</dbReference>
<evidence type="ECO:0000256" key="6">
    <source>
        <dbReference type="PIRSR" id="PIRSR000097-2"/>
    </source>
</evidence>
<gene>
    <name evidence="10" type="ORF">H2509_12630</name>
</gene>
<feature type="active site" description="Proton donor" evidence="5">
    <location>
        <position position="47"/>
    </location>
</feature>
<evidence type="ECO:0000256" key="1">
    <source>
        <dbReference type="ARBA" id="ARBA00007905"/>
    </source>
</evidence>
<dbReference type="FunFam" id="3.20.20.100:FF:000002">
    <property type="entry name" value="2,5-diketo-D-gluconic acid reductase A"/>
    <property type="match status" value="1"/>
</dbReference>
<evidence type="ECO:0000259" key="9">
    <source>
        <dbReference type="Pfam" id="PF00248"/>
    </source>
</evidence>
<evidence type="ECO:0000256" key="8">
    <source>
        <dbReference type="SAM" id="MobiDB-lite"/>
    </source>
</evidence>
<dbReference type="PROSITE" id="PS00063">
    <property type="entry name" value="ALDOKETO_REDUCTASE_3"/>
    <property type="match status" value="1"/>
</dbReference>
<name>A0A839AHI0_9HYPH</name>
<feature type="site" description="Lowers pKa of active site Tyr" evidence="7">
    <location>
        <position position="72"/>
    </location>
</feature>
<dbReference type="InterPro" id="IPR036812">
    <property type="entry name" value="NAD(P)_OxRdtase_dom_sf"/>
</dbReference>
<protein>
    <submittedName>
        <fullName evidence="10">Aldo/keto reductase</fullName>
    </submittedName>
</protein>
<dbReference type="RefSeq" id="WP_182165911.1">
    <property type="nucleotide sequence ID" value="NZ_JACFXV010000054.1"/>
</dbReference>
<proteinExistence type="inferred from homology"/>
<dbReference type="InterPro" id="IPR023210">
    <property type="entry name" value="NADP_OxRdtase_dom"/>
</dbReference>
<evidence type="ECO:0000256" key="3">
    <source>
        <dbReference type="ARBA" id="ARBA00023002"/>
    </source>
</evidence>
<dbReference type="PRINTS" id="PR00069">
    <property type="entry name" value="ALDKETRDTASE"/>
</dbReference>
<dbReference type="AlphaFoldDB" id="A0A839AHI0"/>
<dbReference type="PANTHER" id="PTHR43827">
    <property type="entry name" value="2,5-DIKETO-D-GLUCONIC ACID REDUCTASE"/>
    <property type="match status" value="1"/>
</dbReference>
<evidence type="ECO:0000256" key="5">
    <source>
        <dbReference type="PIRSR" id="PIRSR000097-1"/>
    </source>
</evidence>
<evidence type="ECO:0000256" key="7">
    <source>
        <dbReference type="PIRSR" id="PIRSR000097-3"/>
    </source>
</evidence>
<feature type="region of interest" description="Disordered" evidence="8">
    <location>
        <begin position="252"/>
        <end position="273"/>
    </location>
</feature>
<dbReference type="GO" id="GO:0016616">
    <property type="term" value="F:oxidoreductase activity, acting on the CH-OH group of donors, NAD or NADP as acceptor"/>
    <property type="evidence" value="ECO:0007669"/>
    <property type="project" value="UniProtKB-ARBA"/>
</dbReference>
<dbReference type="PIRSF" id="PIRSF000097">
    <property type="entry name" value="AKR"/>
    <property type="match status" value="1"/>
</dbReference>